<dbReference type="AlphaFoldDB" id="A0AAV7QW26"/>
<feature type="non-terminal residue" evidence="1">
    <location>
        <position position="1"/>
    </location>
</feature>
<sequence>FASRQGMAVTCLHTVENLSSIVKLSHVIRHKLLTLLLVSGFRLRSSGGHFTVQLWIVYNSGSQPI</sequence>
<accession>A0AAV7QW26</accession>
<evidence type="ECO:0000313" key="1">
    <source>
        <dbReference type="EMBL" id="KAJ1143627.1"/>
    </source>
</evidence>
<reference evidence="1" key="1">
    <citation type="journal article" date="2022" name="bioRxiv">
        <title>Sequencing and chromosome-scale assembly of the giantPleurodeles waltlgenome.</title>
        <authorList>
            <person name="Brown T."/>
            <person name="Elewa A."/>
            <person name="Iarovenko S."/>
            <person name="Subramanian E."/>
            <person name="Araus A.J."/>
            <person name="Petzold A."/>
            <person name="Susuki M."/>
            <person name="Suzuki K.-i.T."/>
            <person name="Hayashi T."/>
            <person name="Toyoda A."/>
            <person name="Oliveira C."/>
            <person name="Osipova E."/>
            <person name="Leigh N.D."/>
            <person name="Simon A."/>
            <person name="Yun M.H."/>
        </authorList>
    </citation>
    <scope>NUCLEOTIDE SEQUENCE</scope>
    <source>
        <strain evidence="1">20211129_DDA</strain>
        <tissue evidence="1">Liver</tissue>
    </source>
</reference>
<name>A0AAV7QW26_PLEWA</name>
<proteinExistence type="predicted"/>
<gene>
    <name evidence="1" type="ORF">NDU88_009933</name>
</gene>
<evidence type="ECO:0000313" key="2">
    <source>
        <dbReference type="Proteomes" id="UP001066276"/>
    </source>
</evidence>
<feature type="non-terminal residue" evidence="1">
    <location>
        <position position="65"/>
    </location>
</feature>
<comment type="caution">
    <text evidence="1">The sequence shown here is derived from an EMBL/GenBank/DDBJ whole genome shotgun (WGS) entry which is preliminary data.</text>
</comment>
<dbReference type="EMBL" id="JANPWB010000010">
    <property type="protein sequence ID" value="KAJ1143627.1"/>
    <property type="molecule type" value="Genomic_DNA"/>
</dbReference>
<protein>
    <submittedName>
        <fullName evidence="1">Uncharacterized protein</fullName>
    </submittedName>
</protein>
<dbReference type="Proteomes" id="UP001066276">
    <property type="component" value="Chromosome 6"/>
</dbReference>
<organism evidence="1 2">
    <name type="scientific">Pleurodeles waltl</name>
    <name type="common">Iberian ribbed newt</name>
    <dbReference type="NCBI Taxonomy" id="8319"/>
    <lineage>
        <taxon>Eukaryota</taxon>
        <taxon>Metazoa</taxon>
        <taxon>Chordata</taxon>
        <taxon>Craniata</taxon>
        <taxon>Vertebrata</taxon>
        <taxon>Euteleostomi</taxon>
        <taxon>Amphibia</taxon>
        <taxon>Batrachia</taxon>
        <taxon>Caudata</taxon>
        <taxon>Salamandroidea</taxon>
        <taxon>Salamandridae</taxon>
        <taxon>Pleurodelinae</taxon>
        <taxon>Pleurodeles</taxon>
    </lineage>
</organism>
<keyword evidence="2" id="KW-1185">Reference proteome</keyword>